<sequence>MNEEIEDESTIIDDGDKTEEGENELNNDEVSHLLRMVEEPLPEVQTPEAGTSKDSNLSQGGTLFRAPFAKQLTKTSTPTSSYRKALDMFRKGKETKKAPPASTSAAIAIHQHYELQIQMCQERMVMQREEHAKKMLLLDLQIEEIKKRLDA</sequence>
<feature type="compositionally biased region" description="Basic and acidic residues" evidence="1">
    <location>
        <begin position="29"/>
        <end position="38"/>
    </location>
</feature>
<keyword evidence="3" id="KW-1185">Reference proteome</keyword>
<feature type="region of interest" description="Disordered" evidence="1">
    <location>
        <begin position="1"/>
        <end position="61"/>
    </location>
</feature>
<comment type="caution">
    <text evidence="2">The sequence shown here is derived from an EMBL/GenBank/DDBJ whole genome shotgun (WGS) entry which is preliminary data.</text>
</comment>
<protein>
    <submittedName>
        <fullName evidence="2">Uncharacterized protein</fullName>
    </submittedName>
</protein>
<proteinExistence type="predicted"/>
<name>A0AAV6TXS3_9ARAC</name>
<dbReference type="AlphaFoldDB" id="A0AAV6TXS3"/>
<dbReference type="Proteomes" id="UP000827092">
    <property type="component" value="Unassembled WGS sequence"/>
</dbReference>
<evidence type="ECO:0000256" key="1">
    <source>
        <dbReference type="SAM" id="MobiDB-lite"/>
    </source>
</evidence>
<gene>
    <name evidence="2" type="ORF">JTE90_003440</name>
</gene>
<feature type="compositionally biased region" description="Polar residues" evidence="1">
    <location>
        <begin position="48"/>
        <end position="61"/>
    </location>
</feature>
<evidence type="ECO:0000313" key="3">
    <source>
        <dbReference type="Proteomes" id="UP000827092"/>
    </source>
</evidence>
<organism evidence="2 3">
    <name type="scientific">Oedothorax gibbosus</name>
    <dbReference type="NCBI Taxonomy" id="931172"/>
    <lineage>
        <taxon>Eukaryota</taxon>
        <taxon>Metazoa</taxon>
        <taxon>Ecdysozoa</taxon>
        <taxon>Arthropoda</taxon>
        <taxon>Chelicerata</taxon>
        <taxon>Arachnida</taxon>
        <taxon>Araneae</taxon>
        <taxon>Araneomorphae</taxon>
        <taxon>Entelegynae</taxon>
        <taxon>Araneoidea</taxon>
        <taxon>Linyphiidae</taxon>
        <taxon>Erigoninae</taxon>
        <taxon>Oedothorax</taxon>
    </lineage>
</organism>
<reference evidence="2 3" key="1">
    <citation type="journal article" date="2022" name="Nat. Ecol. Evol.">
        <title>A masculinizing supergene underlies an exaggerated male reproductive morph in a spider.</title>
        <authorList>
            <person name="Hendrickx F."/>
            <person name="De Corte Z."/>
            <person name="Sonet G."/>
            <person name="Van Belleghem S.M."/>
            <person name="Kostlbacher S."/>
            <person name="Vangestel C."/>
        </authorList>
    </citation>
    <scope>NUCLEOTIDE SEQUENCE [LARGE SCALE GENOMIC DNA]</scope>
    <source>
        <strain evidence="2">W744_W776</strain>
    </source>
</reference>
<evidence type="ECO:0000313" key="2">
    <source>
        <dbReference type="EMBL" id="KAG8176812.1"/>
    </source>
</evidence>
<feature type="compositionally biased region" description="Acidic residues" evidence="1">
    <location>
        <begin position="1"/>
        <end position="13"/>
    </location>
</feature>
<dbReference type="EMBL" id="JAFNEN010000849">
    <property type="protein sequence ID" value="KAG8176812.1"/>
    <property type="molecule type" value="Genomic_DNA"/>
</dbReference>
<accession>A0AAV6TXS3</accession>